<dbReference type="AlphaFoldDB" id="A0A562BRY5"/>
<keyword evidence="3" id="KW-1185">Reference proteome</keyword>
<proteinExistence type="predicted"/>
<evidence type="ECO:0000259" key="1">
    <source>
        <dbReference type="Pfam" id="PF18864"/>
    </source>
</evidence>
<protein>
    <recommendedName>
        <fullName evidence="1">AbiTii domain-containing protein</fullName>
    </recommendedName>
</protein>
<name>A0A562BRY5_9BURK</name>
<comment type="caution">
    <text evidence="2">The sequence shown here is derived from an EMBL/GenBank/DDBJ whole genome shotgun (WGS) entry which is preliminary data.</text>
</comment>
<evidence type="ECO:0000313" key="2">
    <source>
        <dbReference type="EMBL" id="TWG87951.1"/>
    </source>
</evidence>
<dbReference type="Pfam" id="PF18864">
    <property type="entry name" value="AbiTii"/>
    <property type="match status" value="1"/>
</dbReference>
<dbReference type="OrthoDB" id="766804at2"/>
<dbReference type="Proteomes" id="UP000318141">
    <property type="component" value="Unassembled WGS sequence"/>
</dbReference>
<dbReference type="EMBL" id="VLJN01000007">
    <property type="protein sequence ID" value="TWG87951.1"/>
    <property type="molecule type" value="Genomic_DNA"/>
</dbReference>
<feature type="domain" description="AbiTii" evidence="1">
    <location>
        <begin position="3"/>
        <end position="184"/>
    </location>
</feature>
<reference evidence="2 3" key="1">
    <citation type="submission" date="2019-07" db="EMBL/GenBank/DDBJ databases">
        <title>Genome sequencing of lignin-degrading bacterial isolates.</title>
        <authorList>
            <person name="Gladden J."/>
        </authorList>
    </citation>
    <scope>NUCLEOTIDE SEQUENCE [LARGE SCALE GENOMIC DNA]</scope>
    <source>
        <strain evidence="2 3">J11</strain>
    </source>
</reference>
<gene>
    <name evidence="2" type="ORF">L602_001500000840</name>
</gene>
<evidence type="ECO:0000313" key="3">
    <source>
        <dbReference type="Proteomes" id="UP000318141"/>
    </source>
</evidence>
<accession>A0A562BRY5</accession>
<sequence>MTLIQDIQAAAIGPSTDVSRLLRMCKLLAARLGHAQFAQWVDYELNGYPKDVELPDYRRANVLSFGHFVGAFGRQCTLQIPLSVLPSDLRELFSAARLNAPVSAYQRLAAAEPGQNPREEWPSEFAVRYGSKAAVDMQCIKAWKLLPAGLIDSLLDAIKTRVLGFAIDIEKEDPEAGESPIGAQPISEPRMTQIFNTNITGHVGNISNGSIGFSQHAQVNAEAGDWDALRRSLQSLGLKDADLAGLQADLDEARQTASGMEGKPLRWLGTLIGKAATGASGIAVEVAAAGIAKAIAAYLGLS</sequence>
<organism evidence="2 3">
    <name type="scientific">Cupriavidus gilardii J11</name>
    <dbReference type="NCBI Taxonomy" id="936133"/>
    <lineage>
        <taxon>Bacteria</taxon>
        <taxon>Pseudomonadati</taxon>
        <taxon>Pseudomonadota</taxon>
        <taxon>Betaproteobacteria</taxon>
        <taxon>Burkholderiales</taxon>
        <taxon>Burkholderiaceae</taxon>
        <taxon>Cupriavidus</taxon>
    </lineage>
</organism>
<dbReference type="InterPro" id="IPR041304">
    <property type="entry name" value="AbiTii"/>
</dbReference>